<dbReference type="EMBL" id="BAAFSV010000004">
    <property type="protein sequence ID" value="GAB1317918.1"/>
    <property type="molecule type" value="Genomic_DNA"/>
</dbReference>
<organism evidence="2 3">
    <name type="scientific">Madurella fahalii</name>
    <dbReference type="NCBI Taxonomy" id="1157608"/>
    <lineage>
        <taxon>Eukaryota</taxon>
        <taxon>Fungi</taxon>
        <taxon>Dikarya</taxon>
        <taxon>Ascomycota</taxon>
        <taxon>Pezizomycotina</taxon>
        <taxon>Sordariomycetes</taxon>
        <taxon>Sordariomycetidae</taxon>
        <taxon>Sordariales</taxon>
        <taxon>Sordariales incertae sedis</taxon>
        <taxon>Madurella</taxon>
    </lineage>
</organism>
<dbReference type="InterPro" id="IPR024311">
    <property type="entry name" value="Lipocalin-like"/>
</dbReference>
<dbReference type="Pfam" id="PF13924">
    <property type="entry name" value="Lipocalin_5"/>
    <property type="match status" value="1"/>
</dbReference>
<feature type="domain" description="Lipocalin-like" evidence="1">
    <location>
        <begin position="9"/>
        <end position="152"/>
    </location>
</feature>
<dbReference type="RefSeq" id="XP_070919649.1">
    <property type="nucleotide sequence ID" value="XM_071063548.1"/>
</dbReference>
<gene>
    <name evidence="2" type="ORF">MFIFM68171_08128</name>
</gene>
<dbReference type="Proteomes" id="UP001628179">
    <property type="component" value="Unassembled WGS sequence"/>
</dbReference>
<evidence type="ECO:0000313" key="2">
    <source>
        <dbReference type="EMBL" id="GAB1317918.1"/>
    </source>
</evidence>
<comment type="caution">
    <text evidence="2">The sequence shown here is derived from an EMBL/GenBank/DDBJ whole genome shotgun (WGS) entry which is preliminary data.</text>
</comment>
<name>A0ABQ0GJG7_9PEZI</name>
<protein>
    <submittedName>
        <fullName evidence="2">Lipocalin-like domain-containing protein</fullName>
    </submittedName>
</protein>
<dbReference type="GeneID" id="98178871"/>
<sequence>MKSTFSSVVGTWLLHNYTTIRDGVPSLIPHWGSGINGVISYSQSGWVITSMASNDSSILPLDLAYPPTDNQSDAEWAMIGRSTLSYSGRYTVYPSTHSTGRIEHGPLTGASVPTLIGSLLRRNYTIVKSNDQVFVELSFITGQSEQVLWWRRLD</sequence>
<reference evidence="2 3" key="1">
    <citation type="submission" date="2024-09" db="EMBL/GenBank/DDBJ databases">
        <title>Itraconazole resistance in Madurella fahalii resulting from another homologue of gene encoding cytochrome P450 14-alpha sterol demethylase (CYP51).</title>
        <authorList>
            <person name="Yoshioka I."/>
            <person name="Fahal A.H."/>
            <person name="Kaneko S."/>
            <person name="Yaguchi T."/>
        </authorList>
    </citation>
    <scope>NUCLEOTIDE SEQUENCE [LARGE SCALE GENOMIC DNA]</scope>
    <source>
        <strain evidence="2 3">IFM 68171</strain>
    </source>
</reference>
<accession>A0ABQ0GJG7</accession>
<evidence type="ECO:0000313" key="3">
    <source>
        <dbReference type="Proteomes" id="UP001628179"/>
    </source>
</evidence>
<keyword evidence="3" id="KW-1185">Reference proteome</keyword>
<evidence type="ECO:0000259" key="1">
    <source>
        <dbReference type="Pfam" id="PF13924"/>
    </source>
</evidence>
<proteinExistence type="predicted"/>